<evidence type="ECO:0000313" key="1">
    <source>
        <dbReference type="EMBL" id="KKO17962.1"/>
    </source>
</evidence>
<organism evidence="1 2">
    <name type="scientific">Candidatus Brocadia fulgida</name>
    <dbReference type="NCBI Taxonomy" id="380242"/>
    <lineage>
        <taxon>Bacteria</taxon>
        <taxon>Pseudomonadati</taxon>
        <taxon>Planctomycetota</taxon>
        <taxon>Candidatus Brocadiia</taxon>
        <taxon>Candidatus Brocadiales</taxon>
        <taxon>Candidatus Brocadiaceae</taxon>
        <taxon>Candidatus Brocadia</taxon>
    </lineage>
</organism>
<sequence length="54" mass="5814">MQYVVSAVDRLLKGFPLVMKVEATIYAEHDGEIGLVLIGAKGRVGARNLLADSK</sequence>
<comment type="caution">
    <text evidence="1">The sequence shown here is derived from an EMBL/GenBank/DDBJ whole genome shotgun (WGS) entry which is preliminary data.</text>
</comment>
<proteinExistence type="predicted"/>
<dbReference type="EMBL" id="LAQJ01000306">
    <property type="protein sequence ID" value="KKO17962.1"/>
    <property type="molecule type" value="Genomic_DNA"/>
</dbReference>
<keyword evidence="2" id="KW-1185">Reference proteome</keyword>
<gene>
    <name evidence="1" type="ORF">BROFUL_03334</name>
</gene>
<dbReference type="AlphaFoldDB" id="A0A0M2UPZ4"/>
<protein>
    <submittedName>
        <fullName evidence="1">Pyruvate carboxylase</fullName>
    </submittedName>
</protein>
<reference evidence="1 2" key="1">
    <citation type="journal article" date="2013" name="BMC Microbiol.">
        <title>Identification of the type II cytochrome c maturation pathway in anammox bacteria by comparative genomics.</title>
        <authorList>
            <person name="Ferousi C."/>
            <person name="Speth D.R."/>
            <person name="Reimann J."/>
            <person name="Op den Camp H.J."/>
            <person name="Allen J.W."/>
            <person name="Keltjens J.T."/>
            <person name="Jetten M.S."/>
        </authorList>
    </citation>
    <scope>NUCLEOTIDE SEQUENCE [LARGE SCALE GENOMIC DNA]</scope>
    <source>
        <strain evidence="1">RU1</strain>
    </source>
</reference>
<evidence type="ECO:0000313" key="2">
    <source>
        <dbReference type="Proteomes" id="UP000034954"/>
    </source>
</evidence>
<keyword evidence="1" id="KW-0670">Pyruvate</keyword>
<name>A0A0M2UPZ4_9BACT</name>
<dbReference type="Proteomes" id="UP000034954">
    <property type="component" value="Unassembled WGS sequence"/>
</dbReference>
<accession>A0A0M2UPZ4</accession>